<sequence length="103" mass="12220">MEKAFLVIDMQNSLSEIPESKNVIDEINKRIEFYRNSNNEIIFIQHIDSEMPFNSYNWQLINSINNKDDDTYLTKKYPDAFFDTDLKEYLDNNNIKNIEICGA</sequence>
<evidence type="ECO:0000313" key="4">
    <source>
        <dbReference type="EMBL" id="CAH1856607.1"/>
    </source>
</evidence>
<keyword evidence="5" id="KW-1185">Reference proteome</keyword>
<reference evidence="4" key="1">
    <citation type="submission" date="2022-03" db="EMBL/GenBank/DDBJ databases">
        <authorList>
            <person name="Hettiarachchi G."/>
        </authorList>
    </citation>
    <scope>NUCLEOTIDE SEQUENCE</scope>
    <source>
        <strain evidence="4">LMG 32447</strain>
    </source>
</reference>
<accession>A0ABM9D2Y9</accession>
<dbReference type="InterPro" id="IPR036380">
    <property type="entry name" value="Isochorismatase-like_sf"/>
</dbReference>
<name>A0ABM9D2Y9_9LACO</name>
<feature type="domain" description="Isochorismatase-like" evidence="3">
    <location>
        <begin position="4"/>
        <end position="103"/>
    </location>
</feature>
<comment type="caution">
    <text evidence="4">The sequence shown here is derived from an EMBL/GenBank/DDBJ whole genome shotgun (WGS) entry which is preliminary data.</text>
</comment>
<dbReference type="Proteomes" id="UP000838102">
    <property type="component" value="Unassembled WGS sequence"/>
</dbReference>
<evidence type="ECO:0000256" key="1">
    <source>
        <dbReference type="ARBA" id="ARBA00006336"/>
    </source>
</evidence>
<gene>
    <name evidence="4" type="ORF">LMG032447_01326</name>
</gene>
<evidence type="ECO:0000313" key="5">
    <source>
        <dbReference type="Proteomes" id="UP000838102"/>
    </source>
</evidence>
<dbReference type="RefSeq" id="WP_248706674.1">
    <property type="nucleotide sequence ID" value="NZ_CAKOET010000008.1"/>
</dbReference>
<proteinExistence type="inferred from homology"/>
<evidence type="ECO:0000259" key="3">
    <source>
        <dbReference type="Pfam" id="PF00857"/>
    </source>
</evidence>
<dbReference type="PANTHER" id="PTHR43540">
    <property type="entry name" value="PEROXYUREIDOACRYLATE/UREIDOACRYLATE AMIDOHYDROLASE-RELATED"/>
    <property type="match status" value="1"/>
</dbReference>
<dbReference type="EMBL" id="CAKOEU010000007">
    <property type="protein sequence ID" value="CAH1856607.1"/>
    <property type="molecule type" value="Genomic_DNA"/>
</dbReference>
<organism evidence="4 5">
    <name type="scientific">Convivina praedatoris</name>
    <dbReference type="NCBI Taxonomy" id="2880963"/>
    <lineage>
        <taxon>Bacteria</taxon>
        <taxon>Bacillati</taxon>
        <taxon>Bacillota</taxon>
        <taxon>Bacilli</taxon>
        <taxon>Lactobacillales</taxon>
        <taxon>Lactobacillaceae</taxon>
        <taxon>Convivina</taxon>
    </lineage>
</organism>
<dbReference type="InterPro" id="IPR000868">
    <property type="entry name" value="Isochorismatase-like_dom"/>
</dbReference>
<dbReference type="Gene3D" id="3.40.50.850">
    <property type="entry name" value="Isochorismatase-like"/>
    <property type="match status" value="1"/>
</dbReference>
<evidence type="ECO:0000256" key="2">
    <source>
        <dbReference type="ARBA" id="ARBA00022801"/>
    </source>
</evidence>
<protein>
    <recommendedName>
        <fullName evidence="3">Isochorismatase-like domain-containing protein</fullName>
    </recommendedName>
</protein>
<dbReference type="PANTHER" id="PTHR43540:SF14">
    <property type="entry name" value="ISOCHORISMATASE"/>
    <property type="match status" value="1"/>
</dbReference>
<dbReference type="Pfam" id="PF00857">
    <property type="entry name" value="Isochorismatase"/>
    <property type="match status" value="1"/>
</dbReference>
<dbReference type="InterPro" id="IPR050272">
    <property type="entry name" value="Isochorismatase-like_hydrls"/>
</dbReference>
<dbReference type="SUPFAM" id="SSF52499">
    <property type="entry name" value="Isochorismatase-like hydrolases"/>
    <property type="match status" value="1"/>
</dbReference>
<comment type="similarity">
    <text evidence="1">Belongs to the isochorismatase family.</text>
</comment>
<keyword evidence="2" id="KW-0378">Hydrolase</keyword>